<name>X6NYZ9_RETFI</name>
<keyword evidence="3" id="KW-1185">Reference proteome</keyword>
<feature type="non-terminal residue" evidence="2">
    <location>
        <position position="1"/>
    </location>
</feature>
<dbReference type="AlphaFoldDB" id="X6NYZ9"/>
<protein>
    <submittedName>
        <fullName evidence="2">Uncharacterized protein</fullName>
    </submittedName>
</protein>
<proteinExistence type="predicted"/>
<evidence type="ECO:0000256" key="1">
    <source>
        <dbReference type="SAM" id="MobiDB-lite"/>
    </source>
</evidence>
<feature type="compositionally biased region" description="Basic residues" evidence="1">
    <location>
        <begin position="91"/>
        <end position="103"/>
    </location>
</feature>
<feature type="compositionally biased region" description="Polar residues" evidence="1">
    <location>
        <begin position="133"/>
        <end position="161"/>
    </location>
</feature>
<evidence type="ECO:0000313" key="3">
    <source>
        <dbReference type="Proteomes" id="UP000023152"/>
    </source>
</evidence>
<sequence>NNNDDDNEDDELDKLTKELEKKTRHPLDHTKVSYTYKKKFGTDSRNDMYNKERYLLKKRHMSSQNERRRNRSYSRSHSRNNRNRSHDRSFSRSHSRSRSRSRSRSGSEQRRKNNRKQYRSKKTFTHYADGDSGLNTSSTKVNSKITFPQKNSVDADNTQSKNNDKNLITPDFVDEKLETVASKE</sequence>
<organism evidence="2 3">
    <name type="scientific">Reticulomyxa filosa</name>
    <dbReference type="NCBI Taxonomy" id="46433"/>
    <lineage>
        <taxon>Eukaryota</taxon>
        <taxon>Sar</taxon>
        <taxon>Rhizaria</taxon>
        <taxon>Retaria</taxon>
        <taxon>Foraminifera</taxon>
        <taxon>Monothalamids</taxon>
        <taxon>Reticulomyxidae</taxon>
        <taxon>Reticulomyxa</taxon>
    </lineage>
</organism>
<gene>
    <name evidence="2" type="ORF">RFI_05919</name>
</gene>
<feature type="compositionally biased region" description="Basic residues" evidence="1">
    <location>
        <begin position="68"/>
        <end position="83"/>
    </location>
</feature>
<feature type="region of interest" description="Disordered" evidence="1">
    <location>
        <begin position="1"/>
        <end position="170"/>
    </location>
</feature>
<comment type="caution">
    <text evidence="2">The sequence shown here is derived from an EMBL/GenBank/DDBJ whole genome shotgun (WGS) entry which is preliminary data.</text>
</comment>
<dbReference type="EMBL" id="ASPP01005080">
    <property type="protein sequence ID" value="ETO31201.1"/>
    <property type="molecule type" value="Genomic_DNA"/>
</dbReference>
<evidence type="ECO:0000313" key="2">
    <source>
        <dbReference type="EMBL" id="ETO31201.1"/>
    </source>
</evidence>
<reference evidence="2 3" key="1">
    <citation type="journal article" date="2013" name="Curr. Biol.">
        <title>The Genome of the Foraminiferan Reticulomyxa filosa.</title>
        <authorList>
            <person name="Glockner G."/>
            <person name="Hulsmann N."/>
            <person name="Schleicher M."/>
            <person name="Noegel A.A."/>
            <person name="Eichinger L."/>
            <person name="Gallinger C."/>
            <person name="Pawlowski J."/>
            <person name="Sierra R."/>
            <person name="Euteneuer U."/>
            <person name="Pillet L."/>
            <person name="Moustafa A."/>
            <person name="Platzer M."/>
            <person name="Groth M."/>
            <person name="Szafranski K."/>
            <person name="Schliwa M."/>
        </authorList>
    </citation>
    <scope>NUCLEOTIDE SEQUENCE [LARGE SCALE GENOMIC DNA]</scope>
</reference>
<feature type="compositionally biased region" description="Basic and acidic residues" evidence="1">
    <location>
        <begin position="40"/>
        <end position="55"/>
    </location>
</feature>
<feature type="compositionally biased region" description="Basic residues" evidence="1">
    <location>
        <begin position="112"/>
        <end position="124"/>
    </location>
</feature>
<feature type="compositionally biased region" description="Acidic residues" evidence="1">
    <location>
        <begin position="1"/>
        <end position="12"/>
    </location>
</feature>
<accession>X6NYZ9</accession>
<feature type="compositionally biased region" description="Basic and acidic residues" evidence="1">
    <location>
        <begin position="13"/>
        <end position="31"/>
    </location>
</feature>
<dbReference type="Proteomes" id="UP000023152">
    <property type="component" value="Unassembled WGS sequence"/>
</dbReference>